<accession>A0A7J5C474</accession>
<dbReference type="Proteomes" id="UP000467240">
    <property type="component" value="Unassembled WGS sequence"/>
</dbReference>
<dbReference type="InterPro" id="IPR016181">
    <property type="entry name" value="Acyl_CoA_acyltransferase"/>
</dbReference>
<evidence type="ECO:0000256" key="1">
    <source>
        <dbReference type="ARBA" id="ARBA00022679"/>
    </source>
</evidence>
<evidence type="ECO:0000313" key="5">
    <source>
        <dbReference type="Proteomes" id="UP000467240"/>
    </source>
</evidence>
<dbReference type="Gene3D" id="3.40.630.30">
    <property type="match status" value="1"/>
</dbReference>
<dbReference type="RefSeq" id="WP_158039012.1">
    <property type="nucleotide sequence ID" value="NZ_JACCFV010000001.1"/>
</dbReference>
<dbReference type="InterPro" id="IPR050832">
    <property type="entry name" value="Bact_Acetyltransf"/>
</dbReference>
<dbReference type="PANTHER" id="PTHR43877">
    <property type="entry name" value="AMINOALKYLPHOSPHONATE N-ACETYLTRANSFERASE-RELATED-RELATED"/>
    <property type="match status" value="1"/>
</dbReference>
<dbReference type="PROSITE" id="PS51186">
    <property type="entry name" value="GNAT"/>
    <property type="match status" value="1"/>
</dbReference>
<reference evidence="4 5" key="1">
    <citation type="submission" date="2019-09" db="EMBL/GenBank/DDBJ databases">
        <title>Phylogeny of genus Pseudoclavibacter and closely related genus.</title>
        <authorList>
            <person name="Li Y."/>
        </authorList>
    </citation>
    <scope>NUCLEOTIDE SEQUENCE [LARGE SCALE GENOMIC DNA]</scope>
    <source>
        <strain evidence="4 5">DSM 23821</strain>
    </source>
</reference>
<organism evidence="4 5">
    <name type="scientific">Pseudoclavibacter chungangensis</name>
    <dbReference type="NCBI Taxonomy" id="587635"/>
    <lineage>
        <taxon>Bacteria</taxon>
        <taxon>Bacillati</taxon>
        <taxon>Actinomycetota</taxon>
        <taxon>Actinomycetes</taxon>
        <taxon>Micrococcales</taxon>
        <taxon>Microbacteriaceae</taxon>
        <taxon>Pseudoclavibacter</taxon>
    </lineage>
</organism>
<sequence>MSTTAPTGTVPLAEPGDGITIVPIHDNPEATRIVFEDLGREYAERYPGSDHNEIAAHPIDEFLPPEGAFLGLYEDGRLLAAGALRLDENGLPEVKRMWTHSAARRRGLAGRILRALEAVAAERGHSRIVLTTGPNQPEAVRLYTSGGYEGGFVEPTDAEPMPHYRFSKALPPRA</sequence>
<dbReference type="SUPFAM" id="SSF55729">
    <property type="entry name" value="Acyl-CoA N-acyltransferases (Nat)"/>
    <property type="match status" value="1"/>
</dbReference>
<gene>
    <name evidence="4" type="ORF">F8O01_01140</name>
</gene>
<evidence type="ECO:0000313" key="4">
    <source>
        <dbReference type="EMBL" id="KAB1662579.1"/>
    </source>
</evidence>
<name>A0A7J5C474_9MICO</name>
<keyword evidence="2" id="KW-0012">Acyltransferase</keyword>
<dbReference type="InterPro" id="IPR000182">
    <property type="entry name" value="GNAT_dom"/>
</dbReference>
<evidence type="ECO:0000256" key="2">
    <source>
        <dbReference type="ARBA" id="ARBA00023315"/>
    </source>
</evidence>
<keyword evidence="5" id="KW-1185">Reference proteome</keyword>
<dbReference type="AlphaFoldDB" id="A0A7J5C474"/>
<keyword evidence="1 4" id="KW-0808">Transferase</keyword>
<protein>
    <submittedName>
        <fullName evidence="4">GNAT family N-acetyltransferase</fullName>
    </submittedName>
</protein>
<comment type="caution">
    <text evidence="4">The sequence shown here is derived from an EMBL/GenBank/DDBJ whole genome shotgun (WGS) entry which is preliminary data.</text>
</comment>
<dbReference type="CDD" id="cd04301">
    <property type="entry name" value="NAT_SF"/>
    <property type="match status" value="1"/>
</dbReference>
<dbReference type="GO" id="GO:0016747">
    <property type="term" value="F:acyltransferase activity, transferring groups other than amino-acyl groups"/>
    <property type="evidence" value="ECO:0007669"/>
    <property type="project" value="InterPro"/>
</dbReference>
<dbReference type="EMBL" id="WBJZ01000001">
    <property type="protein sequence ID" value="KAB1662579.1"/>
    <property type="molecule type" value="Genomic_DNA"/>
</dbReference>
<dbReference type="Pfam" id="PF00583">
    <property type="entry name" value="Acetyltransf_1"/>
    <property type="match status" value="1"/>
</dbReference>
<proteinExistence type="predicted"/>
<dbReference type="OrthoDB" id="70840at2"/>
<feature type="domain" description="N-acetyltransferase" evidence="3">
    <location>
        <begin position="22"/>
        <end position="171"/>
    </location>
</feature>
<dbReference type="PANTHER" id="PTHR43877:SF2">
    <property type="entry name" value="AMINOALKYLPHOSPHONATE N-ACETYLTRANSFERASE-RELATED"/>
    <property type="match status" value="1"/>
</dbReference>
<evidence type="ECO:0000259" key="3">
    <source>
        <dbReference type="PROSITE" id="PS51186"/>
    </source>
</evidence>